<keyword evidence="4" id="KW-1133">Transmembrane helix</keyword>
<dbReference type="RefSeq" id="WP_002855917.1">
    <property type="nucleotide sequence ID" value="NC_008787.1"/>
</dbReference>
<dbReference type="Pfam" id="PF00565">
    <property type="entry name" value="SNase"/>
    <property type="match status" value="1"/>
</dbReference>
<keyword evidence="1" id="KW-0540">Nuclease</keyword>
<evidence type="ECO:0000313" key="6">
    <source>
        <dbReference type="EMBL" id="EAQ72151.1"/>
    </source>
</evidence>
<feature type="domain" description="TNase-like" evidence="5">
    <location>
        <begin position="42"/>
        <end position="160"/>
    </location>
</feature>
<evidence type="ECO:0000256" key="4">
    <source>
        <dbReference type="SAM" id="Phobius"/>
    </source>
</evidence>
<dbReference type="InterPro" id="IPR035437">
    <property type="entry name" value="SNase_OB-fold_sf"/>
</dbReference>
<name>A0A0H3P9D0_CAMJJ</name>
<accession>A0A0H3P9D0</accession>
<dbReference type="AlphaFoldDB" id="A0A0H3P9D0"/>
<keyword evidence="2" id="KW-0255">Endonuclease</keyword>
<keyword evidence="3" id="KW-0378">Hydrolase</keyword>
<evidence type="ECO:0000256" key="1">
    <source>
        <dbReference type="ARBA" id="ARBA00022722"/>
    </source>
</evidence>
<evidence type="ECO:0000313" key="7">
    <source>
        <dbReference type="Proteomes" id="UP000000646"/>
    </source>
</evidence>
<feature type="transmembrane region" description="Helical" evidence="4">
    <location>
        <begin position="21"/>
        <end position="38"/>
    </location>
</feature>
<dbReference type="SMART" id="SM00318">
    <property type="entry name" value="SNc"/>
    <property type="match status" value="1"/>
</dbReference>
<dbReference type="Gene3D" id="2.40.50.90">
    <property type="match status" value="1"/>
</dbReference>
<keyword evidence="4" id="KW-0472">Membrane</keyword>
<keyword evidence="4" id="KW-0812">Transmembrane</keyword>
<dbReference type="KEGG" id="cjj:CJJ81176_0998"/>
<dbReference type="HOGENOM" id="CLU_046484_7_1_7"/>
<evidence type="ECO:0000256" key="3">
    <source>
        <dbReference type="ARBA" id="ARBA00022801"/>
    </source>
</evidence>
<sequence length="175" mass="20521">MRINYKKIFNLRKLLSDPKKLFSVLIFTLVVVFIQNYIAQNSSFEGKVVRIIDGDTIEVNHENKLARIRFFGIDAPELKQSFGKQSKEALSRILSGKQVEIIYKNKDTYGRIVAIVKLNDVDINRFLVSKGYAWADTYYSNAYIKEQENAKKNHLGLWKESNPIEPYKWRKHNKF</sequence>
<organism evidence="6 7">
    <name type="scientific">Campylobacter jejuni subsp. jejuni serotype O:23/36 (strain 81-176)</name>
    <dbReference type="NCBI Taxonomy" id="354242"/>
    <lineage>
        <taxon>Bacteria</taxon>
        <taxon>Pseudomonadati</taxon>
        <taxon>Campylobacterota</taxon>
        <taxon>Epsilonproteobacteria</taxon>
        <taxon>Campylobacterales</taxon>
        <taxon>Campylobacteraceae</taxon>
        <taxon>Campylobacter</taxon>
    </lineage>
</organism>
<dbReference type="PANTHER" id="PTHR12302">
    <property type="entry name" value="EBNA2 BINDING PROTEIN P100"/>
    <property type="match status" value="1"/>
</dbReference>
<dbReference type="Proteomes" id="UP000000646">
    <property type="component" value="Chromosome"/>
</dbReference>
<dbReference type="PANTHER" id="PTHR12302:SF3">
    <property type="entry name" value="SERINE_THREONINE-PROTEIN KINASE 31"/>
    <property type="match status" value="1"/>
</dbReference>
<dbReference type="GO" id="GO:0004519">
    <property type="term" value="F:endonuclease activity"/>
    <property type="evidence" value="ECO:0007669"/>
    <property type="project" value="UniProtKB-KW"/>
</dbReference>
<gene>
    <name evidence="6" type="ordered locus">CJJ81176_0998</name>
</gene>
<dbReference type="GO" id="GO:0016787">
    <property type="term" value="F:hydrolase activity"/>
    <property type="evidence" value="ECO:0007669"/>
    <property type="project" value="UniProtKB-KW"/>
</dbReference>
<dbReference type="InterPro" id="IPR016071">
    <property type="entry name" value="Staphylococal_nuclease_OB-fold"/>
</dbReference>
<dbReference type="eggNOG" id="COG1525">
    <property type="taxonomic scope" value="Bacteria"/>
</dbReference>
<dbReference type="SUPFAM" id="SSF50199">
    <property type="entry name" value="Staphylococcal nuclease"/>
    <property type="match status" value="1"/>
</dbReference>
<evidence type="ECO:0000259" key="5">
    <source>
        <dbReference type="PROSITE" id="PS50830"/>
    </source>
</evidence>
<reference evidence="7" key="1">
    <citation type="submission" date="2006-12" db="EMBL/GenBank/DDBJ databases">
        <authorList>
            <person name="Fouts D.E."/>
            <person name="Nelson K.E."/>
            <person name="Sebastian Y."/>
        </authorList>
    </citation>
    <scope>NUCLEOTIDE SEQUENCE [LARGE SCALE GENOMIC DNA]</scope>
    <source>
        <strain evidence="7">81-176</strain>
    </source>
</reference>
<protein>
    <submittedName>
        <fullName evidence="6">Thermonuclease family protein</fullName>
    </submittedName>
</protein>
<dbReference type="PROSITE" id="PS50830">
    <property type="entry name" value="TNASE_3"/>
    <property type="match status" value="1"/>
</dbReference>
<evidence type="ECO:0000256" key="2">
    <source>
        <dbReference type="ARBA" id="ARBA00022759"/>
    </source>
</evidence>
<dbReference type="EMBL" id="CP000538">
    <property type="protein sequence ID" value="EAQ72151.1"/>
    <property type="molecule type" value="Genomic_DNA"/>
</dbReference>
<proteinExistence type="predicted"/>